<evidence type="ECO:0000256" key="6">
    <source>
        <dbReference type="ARBA" id="ARBA00023157"/>
    </source>
</evidence>
<evidence type="ECO:0000313" key="13">
    <source>
        <dbReference type="RefSeq" id="XP_025837302.1"/>
    </source>
</evidence>
<keyword evidence="8" id="KW-0175">Coiled coil</keyword>
<dbReference type="RefSeq" id="XP_025837302.1">
    <property type="nucleotide sequence ID" value="XM_025981517.1"/>
</dbReference>
<evidence type="ECO:0000256" key="4">
    <source>
        <dbReference type="ARBA" id="ARBA00022729"/>
    </source>
</evidence>
<feature type="region of interest" description="Disordered" evidence="9">
    <location>
        <begin position="29"/>
        <end position="54"/>
    </location>
</feature>
<feature type="coiled-coil region" evidence="8">
    <location>
        <begin position="293"/>
        <end position="320"/>
    </location>
</feature>
<evidence type="ECO:0000259" key="11">
    <source>
        <dbReference type="SMART" id="SM00274"/>
    </source>
</evidence>
<evidence type="ECO:0000256" key="7">
    <source>
        <dbReference type="ARBA" id="ARBA00023180"/>
    </source>
</evidence>
<dbReference type="PROSITE" id="PS00613">
    <property type="entry name" value="OSTEONECTIN_2"/>
    <property type="match status" value="1"/>
</dbReference>
<feature type="domain" description="Follistatin-like" evidence="11">
    <location>
        <begin position="98"/>
        <end position="121"/>
    </location>
</feature>
<protein>
    <submittedName>
        <fullName evidence="13">SPARC</fullName>
    </submittedName>
</protein>
<dbReference type="Pfam" id="PF10591">
    <property type="entry name" value="SPARC_Ca_bdg"/>
    <property type="match status" value="1"/>
</dbReference>
<dbReference type="InterPro" id="IPR019577">
    <property type="entry name" value="SPARC/Testican_Ca-bd-dom"/>
</dbReference>
<dbReference type="GO" id="GO:0005615">
    <property type="term" value="C:extracellular space"/>
    <property type="evidence" value="ECO:0007669"/>
    <property type="project" value="InterPro"/>
</dbReference>
<dbReference type="GO" id="GO:0005509">
    <property type="term" value="F:calcium ion binding"/>
    <property type="evidence" value="ECO:0007669"/>
    <property type="project" value="InterPro"/>
</dbReference>
<dbReference type="SUPFAM" id="SSF47473">
    <property type="entry name" value="EF-hand"/>
    <property type="match status" value="1"/>
</dbReference>
<dbReference type="GO" id="GO:0050840">
    <property type="term" value="F:extracellular matrix binding"/>
    <property type="evidence" value="ECO:0007669"/>
    <property type="project" value="TreeGrafter"/>
</dbReference>
<dbReference type="OrthoDB" id="9972865at2759"/>
<feature type="compositionally biased region" description="Basic and acidic residues" evidence="9">
    <location>
        <begin position="69"/>
        <end position="81"/>
    </location>
</feature>
<dbReference type="PROSITE" id="PS00018">
    <property type="entry name" value="EF_HAND_1"/>
    <property type="match status" value="1"/>
</dbReference>
<reference evidence="13" key="1">
    <citation type="submission" date="2025-08" db="UniProtKB">
        <authorList>
            <consortium name="RefSeq"/>
        </authorList>
    </citation>
    <scope>IDENTIFICATION</scope>
    <source>
        <tissue evidence="13">Entire body</tissue>
    </source>
</reference>
<sequence>MELKLILLFILAAILISEIQSAEHKERKHKYRKHKKWSPPAALSSNLDEEGPQGISDEEEALKVAEDLAKQQERERERETSEADDSDVTDDKTPLIDPCSKVHCGAGRVCQLDENEDPLCVCIPECPEETEERRKVCSNYNETWPSDCSIYQQRCWCSTNDKKCKEEKYRHIHIEYYGVCRDMPECKKEEMDDFPRRMRDWLFNVMRDLADRQELTPHYYKMEKEAENNLTRRWVNAAIWKWCDLDMSHDRTVSRHELFPIRAPLMSLEHCMAPFLDSCDTDNNHKITLKEWGKCLNIDEDELEDRCDEIEENNNKNNDNKINELV</sequence>
<dbReference type="Gene3D" id="1.10.238.10">
    <property type="entry name" value="EF-hand"/>
    <property type="match status" value="1"/>
</dbReference>
<dbReference type="InterPro" id="IPR018247">
    <property type="entry name" value="EF_Hand_1_Ca_BS"/>
</dbReference>
<proteinExistence type="predicted"/>
<feature type="chain" id="PRO_5028924253" evidence="10">
    <location>
        <begin position="22"/>
        <end position="326"/>
    </location>
</feature>
<name>A0A7F5RMP9_AGRPL</name>
<dbReference type="SUPFAM" id="SSF100895">
    <property type="entry name" value="Kazal-type serine protease inhibitors"/>
    <property type="match status" value="1"/>
</dbReference>
<dbReference type="GeneID" id="108734868"/>
<keyword evidence="12" id="KW-1185">Reference proteome</keyword>
<evidence type="ECO:0000256" key="10">
    <source>
        <dbReference type="SAM" id="SignalP"/>
    </source>
</evidence>
<keyword evidence="2" id="KW-0964">Secreted</keyword>
<keyword evidence="6" id="KW-1015">Disulfide bond</keyword>
<keyword evidence="4 10" id="KW-0732">Signal</keyword>
<dbReference type="CDD" id="cd16231">
    <property type="entry name" value="EFh_SPARC_like"/>
    <property type="match status" value="1"/>
</dbReference>
<keyword evidence="3" id="KW-0272">Extracellular matrix</keyword>
<evidence type="ECO:0000256" key="5">
    <source>
        <dbReference type="ARBA" id="ARBA00022837"/>
    </source>
</evidence>
<dbReference type="InterPro" id="IPR001999">
    <property type="entry name" value="Osteonectin_CS"/>
</dbReference>
<keyword evidence="7" id="KW-0325">Glycoprotein</keyword>
<evidence type="ECO:0000256" key="2">
    <source>
        <dbReference type="ARBA" id="ARBA00022525"/>
    </source>
</evidence>
<feature type="signal peptide" evidence="10">
    <location>
        <begin position="1"/>
        <end position="21"/>
    </location>
</feature>
<feature type="region of interest" description="Disordered" evidence="9">
    <location>
        <begin position="69"/>
        <end position="92"/>
    </location>
</feature>
<dbReference type="CDD" id="cd01328">
    <property type="entry name" value="FSL_SPARC"/>
    <property type="match status" value="1"/>
</dbReference>
<evidence type="ECO:0000256" key="3">
    <source>
        <dbReference type="ARBA" id="ARBA00022530"/>
    </source>
</evidence>
<gene>
    <name evidence="13" type="primary">LOC108734868</name>
</gene>
<comment type="subcellular location">
    <subcellularLocation>
        <location evidence="1">Secreted</location>
        <location evidence="1">Extracellular space</location>
        <location evidence="1">Extracellular matrix</location>
    </subcellularLocation>
</comment>
<dbReference type="SMART" id="SM00274">
    <property type="entry name" value="FOLN"/>
    <property type="match status" value="1"/>
</dbReference>
<dbReference type="FunFam" id="1.10.238.10:FF:000234">
    <property type="entry name" value="Protein BM-40"/>
    <property type="match status" value="1"/>
</dbReference>
<dbReference type="Gene3D" id="3.30.60.30">
    <property type="match status" value="1"/>
</dbReference>
<dbReference type="InterPro" id="IPR003645">
    <property type="entry name" value="Fol_N"/>
</dbReference>
<accession>A0A7F5RMP9</accession>
<dbReference type="AlphaFoldDB" id="A0A7F5RMP9"/>
<dbReference type="InterPro" id="IPR036058">
    <property type="entry name" value="Kazal_dom_sf"/>
</dbReference>
<dbReference type="InterPro" id="IPR015369">
    <property type="entry name" value="Follistatin/Osteonectin_EGF"/>
</dbReference>
<dbReference type="GO" id="GO:0005518">
    <property type="term" value="F:collagen binding"/>
    <property type="evidence" value="ECO:0007669"/>
    <property type="project" value="TreeGrafter"/>
</dbReference>
<dbReference type="KEGG" id="apln:108734868"/>
<keyword evidence="5" id="KW-0106">Calcium</keyword>
<dbReference type="FunCoup" id="A0A7F5RMP9">
    <property type="interactions" value="35"/>
</dbReference>
<dbReference type="PANTHER" id="PTHR13866">
    <property type="entry name" value="SPARC OSTEONECTIN"/>
    <property type="match status" value="1"/>
</dbReference>
<dbReference type="InParanoid" id="A0A7F5RMP9"/>
<dbReference type="Pfam" id="PF09289">
    <property type="entry name" value="FOLN"/>
    <property type="match status" value="1"/>
</dbReference>
<evidence type="ECO:0000256" key="8">
    <source>
        <dbReference type="SAM" id="Coils"/>
    </source>
</evidence>
<dbReference type="PANTHER" id="PTHR13866:SF14">
    <property type="entry name" value="BM-40"/>
    <property type="match status" value="1"/>
</dbReference>
<evidence type="ECO:0000256" key="9">
    <source>
        <dbReference type="SAM" id="MobiDB-lite"/>
    </source>
</evidence>
<dbReference type="Proteomes" id="UP000192223">
    <property type="component" value="Unplaced"/>
</dbReference>
<dbReference type="CTD" id="6678"/>
<evidence type="ECO:0000313" key="12">
    <source>
        <dbReference type="Proteomes" id="UP000192223"/>
    </source>
</evidence>
<evidence type="ECO:0000256" key="1">
    <source>
        <dbReference type="ARBA" id="ARBA00004498"/>
    </source>
</evidence>
<organism evidence="12 13">
    <name type="scientific">Agrilus planipennis</name>
    <name type="common">Emerald ash borer</name>
    <name type="synonym">Agrilus marcopoli</name>
    <dbReference type="NCBI Taxonomy" id="224129"/>
    <lineage>
        <taxon>Eukaryota</taxon>
        <taxon>Metazoa</taxon>
        <taxon>Ecdysozoa</taxon>
        <taxon>Arthropoda</taxon>
        <taxon>Hexapoda</taxon>
        <taxon>Insecta</taxon>
        <taxon>Pterygota</taxon>
        <taxon>Neoptera</taxon>
        <taxon>Endopterygota</taxon>
        <taxon>Coleoptera</taxon>
        <taxon>Polyphaga</taxon>
        <taxon>Elateriformia</taxon>
        <taxon>Buprestoidea</taxon>
        <taxon>Buprestidae</taxon>
        <taxon>Agrilinae</taxon>
        <taxon>Agrilus</taxon>
    </lineage>
</organism>
<dbReference type="InterPro" id="IPR037641">
    <property type="entry name" value="SPARC_FS"/>
</dbReference>
<dbReference type="InterPro" id="IPR011992">
    <property type="entry name" value="EF-hand-dom_pair"/>
</dbReference>